<dbReference type="GO" id="GO:0008270">
    <property type="term" value="F:zinc ion binding"/>
    <property type="evidence" value="ECO:0007669"/>
    <property type="project" value="InterPro"/>
</dbReference>
<dbReference type="Gene3D" id="3.30.40.10">
    <property type="entry name" value="Zinc/RING finger domain, C3HC4 (zinc finger)"/>
    <property type="match status" value="1"/>
</dbReference>
<dbReference type="AlphaFoldDB" id="A0AA41PXX2"/>
<dbReference type="SUPFAM" id="SSF57850">
    <property type="entry name" value="RING/U-box"/>
    <property type="match status" value="1"/>
</dbReference>
<gene>
    <name evidence="2" type="ORF">LZ495_10455</name>
</gene>
<organism evidence="2 3">
    <name type="scientific">Yinghuangia soli</name>
    <dbReference type="NCBI Taxonomy" id="2908204"/>
    <lineage>
        <taxon>Bacteria</taxon>
        <taxon>Bacillati</taxon>
        <taxon>Actinomycetota</taxon>
        <taxon>Actinomycetes</taxon>
        <taxon>Kitasatosporales</taxon>
        <taxon>Streptomycetaceae</taxon>
        <taxon>Yinghuangia</taxon>
    </lineage>
</organism>
<dbReference type="InterPro" id="IPR001607">
    <property type="entry name" value="Znf_UBP"/>
</dbReference>
<protein>
    <submittedName>
        <fullName evidence="2">UBP-type zinc finger domain-containing protein</fullName>
    </submittedName>
</protein>
<dbReference type="RefSeq" id="WP_235051792.1">
    <property type="nucleotide sequence ID" value="NZ_JAKFHA010000004.1"/>
</dbReference>
<dbReference type="PROSITE" id="PS50271">
    <property type="entry name" value="ZF_UBP"/>
    <property type="match status" value="1"/>
</dbReference>
<proteinExistence type="predicted"/>
<dbReference type="EMBL" id="JAKFHA010000004">
    <property type="protein sequence ID" value="MCF2527632.1"/>
    <property type="molecule type" value="Genomic_DNA"/>
</dbReference>
<accession>A0AA41PXX2</accession>
<evidence type="ECO:0000259" key="1">
    <source>
        <dbReference type="PROSITE" id="PS50271"/>
    </source>
</evidence>
<dbReference type="Pfam" id="PF02148">
    <property type="entry name" value="zf-UBP"/>
    <property type="match status" value="1"/>
</dbReference>
<reference evidence="2" key="1">
    <citation type="submission" date="2022-01" db="EMBL/GenBank/DDBJ databases">
        <title>Genome-Based Taxonomic Classification of the Phylum Actinobacteria.</title>
        <authorList>
            <person name="Gao Y."/>
        </authorList>
    </citation>
    <scope>NUCLEOTIDE SEQUENCE</scope>
    <source>
        <strain evidence="2">KLBMP 8922</strain>
    </source>
</reference>
<comment type="caution">
    <text evidence="2">The sequence shown here is derived from an EMBL/GenBank/DDBJ whole genome shotgun (WGS) entry which is preliminary data.</text>
</comment>
<name>A0AA41PXX2_9ACTN</name>
<keyword evidence="3" id="KW-1185">Reference proteome</keyword>
<dbReference type="Proteomes" id="UP001165378">
    <property type="component" value="Unassembled WGS sequence"/>
</dbReference>
<evidence type="ECO:0000313" key="2">
    <source>
        <dbReference type="EMBL" id="MCF2527632.1"/>
    </source>
</evidence>
<evidence type="ECO:0000313" key="3">
    <source>
        <dbReference type="Proteomes" id="UP001165378"/>
    </source>
</evidence>
<dbReference type="InterPro" id="IPR013083">
    <property type="entry name" value="Znf_RING/FYVE/PHD"/>
</dbReference>
<sequence>MSTTRYEVAQEVRGQEGAQCAHLGQVQDVTPSTLEGCEDCLKAGGTWVHLRECLACGHIGCCDNSPNRHATGHWKGAQHPVVRSFEPGEAWAWCYDDQLFLLPAE</sequence>
<feature type="domain" description="UBP-type" evidence="1">
    <location>
        <begin position="18"/>
        <end position="105"/>
    </location>
</feature>